<evidence type="ECO:0000313" key="2">
    <source>
        <dbReference type="Proteomes" id="UP000299102"/>
    </source>
</evidence>
<evidence type="ECO:0000313" key="1">
    <source>
        <dbReference type="EMBL" id="GBO98292.1"/>
    </source>
</evidence>
<gene>
    <name evidence="1" type="ORF">EVAR_72290_1</name>
</gene>
<organism evidence="1 2">
    <name type="scientific">Eumeta variegata</name>
    <name type="common">Bagworm moth</name>
    <name type="synonym">Eumeta japonica</name>
    <dbReference type="NCBI Taxonomy" id="151549"/>
    <lineage>
        <taxon>Eukaryota</taxon>
        <taxon>Metazoa</taxon>
        <taxon>Ecdysozoa</taxon>
        <taxon>Arthropoda</taxon>
        <taxon>Hexapoda</taxon>
        <taxon>Insecta</taxon>
        <taxon>Pterygota</taxon>
        <taxon>Neoptera</taxon>
        <taxon>Endopterygota</taxon>
        <taxon>Lepidoptera</taxon>
        <taxon>Glossata</taxon>
        <taxon>Ditrysia</taxon>
        <taxon>Tineoidea</taxon>
        <taxon>Psychidae</taxon>
        <taxon>Oiketicinae</taxon>
        <taxon>Eumeta</taxon>
    </lineage>
</organism>
<keyword evidence="2" id="KW-1185">Reference proteome</keyword>
<dbReference type="Proteomes" id="UP000299102">
    <property type="component" value="Unassembled WGS sequence"/>
</dbReference>
<dbReference type="AlphaFoldDB" id="A0A4C1S7D5"/>
<name>A0A4C1S7D5_EUMVA</name>
<accession>A0A4C1S7D5</accession>
<dbReference type="EMBL" id="BGZK01009551">
    <property type="protein sequence ID" value="GBO98292.1"/>
    <property type="molecule type" value="Genomic_DNA"/>
</dbReference>
<sequence>MVCLTDDYKRWWFSGQKRSNPDVLGSMQTAGEKTNEFLTRIKTTRFVSRRVREDVGCGCRRRIDDVDDDDRWQPPNRIEQVESF</sequence>
<protein>
    <submittedName>
        <fullName evidence="1">Uncharacterized protein</fullName>
    </submittedName>
</protein>
<reference evidence="1 2" key="1">
    <citation type="journal article" date="2019" name="Commun. Biol.">
        <title>The bagworm genome reveals a unique fibroin gene that provides high tensile strength.</title>
        <authorList>
            <person name="Kono N."/>
            <person name="Nakamura H."/>
            <person name="Ohtoshi R."/>
            <person name="Tomita M."/>
            <person name="Numata K."/>
            <person name="Arakawa K."/>
        </authorList>
    </citation>
    <scope>NUCLEOTIDE SEQUENCE [LARGE SCALE GENOMIC DNA]</scope>
</reference>
<proteinExistence type="predicted"/>
<comment type="caution">
    <text evidence="1">The sequence shown here is derived from an EMBL/GenBank/DDBJ whole genome shotgun (WGS) entry which is preliminary data.</text>
</comment>